<name>A0A3K0PFP2_SALER</name>
<comment type="caution">
    <text evidence="1">The sequence shown here is derived from an EMBL/GenBank/DDBJ whole genome shotgun (WGS) entry which is preliminary data.</text>
</comment>
<dbReference type="Proteomes" id="UP000885336">
    <property type="component" value="Unassembled WGS sequence"/>
</dbReference>
<protein>
    <submittedName>
        <fullName evidence="1">Uncharacterized protein</fullName>
    </submittedName>
</protein>
<organism evidence="1">
    <name type="scientific">Salmonella enterica</name>
    <name type="common">Salmonella choleraesuis</name>
    <dbReference type="NCBI Taxonomy" id="28901"/>
    <lineage>
        <taxon>Bacteria</taxon>
        <taxon>Pseudomonadati</taxon>
        <taxon>Pseudomonadota</taxon>
        <taxon>Gammaproteobacteria</taxon>
        <taxon>Enterobacterales</taxon>
        <taxon>Enterobacteriaceae</taxon>
        <taxon>Salmonella</taxon>
    </lineage>
</organism>
<accession>A0A3K0PFP2</accession>
<evidence type="ECO:0000313" key="1">
    <source>
        <dbReference type="EMBL" id="MGD32009.1"/>
    </source>
</evidence>
<gene>
    <name evidence="1" type="ORF">EE393_24565</name>
</gene>
<reference evidence="1" key="1">
    <citation type="submission" date="2018-11" db="EMBL/GenBank/DDBJ databases">
        <authorList>
            <consortium name="PulseNet: The National Subtyping Network for Foodborne Disease Surveillance"/>
            <person name="Tarr C.L."/>
            <person name="Trees E."/>
            <person name="Katz L.S."/>
            <person name="Carleton-Romer H.A."/>
            <person name="Stroika S."/>
            <person name="Kucerova Z."/>
            <person name="Roache K.F."/>
            <person name="Sabol A.L."/>
            <person name="Besser J."/>
            <person name="Gerner-Smidt P."/>
        </authorList>
    </citation>
    <scope>NUCLEOTIDE SEQUENCE [LARGE SCALE GENOMIC DNA]</scope>
    <source>
        <strain evidence="1">PNUSAS058450</strain>
    </source>
</reference>
<dbReference type="AlphaFoldDB" id="A0A3K0PFP2"/>
<dbReference type="EMBL" id="RNKS01000147">
    <property type="protein sequence ID" value="MGD32009.1"/>
    <property type="molecule type" value="Genomic_DNA"/>
</dbReference>
<proteinExistence type="predicted"/>
<sequence>MRRHAEPFRYFSNRIAPLGDLADSLFLKFRGKTWCAHRLLLCSNYRADLSTGSGALQLKLKSIVYSNPLLKRQIGKYKNLPDTPEHNYLNQ</sequence>